<sequence length="295" mass="32130">MRRRVLFGAVGAALLATPLLTGCQDDAKAGTGGGAKPRIVKDTDDEAVVELSDGRRVSLHYEDGTGLLERHQKAKGAPWSQSRTVHATKTEPCRGIDLKARRGTVTVRAGFGPYCRDGEPPAQAVAAVGTGRFDAWDTHISRDLDGWERVGIAADGGAVTFRSASWSSTTTLPWRAGEGFGKRTTTYKKLDARFLGTWRAEDGSHRVTFRQAAPDRPATATVETVEGTRCEVHMDLTNIWKDRVQPREGTLLAGERTKHCPPEEFNSEYVVANPDGPMSLRELGGTRPLVTYRSL</sequence>
<proteinExistence type="predicted"/>
<gene>
    <name evidence="2" type="ORF">GUY60_22225</name>
</gene>
<dbReference type="PROSITE" id="PS51257">
    <property type="entry name" value="PROKAR_LIPOPROTEIN"/>
    <property type="match status" value="1"/>
</dbReference>
<dbReference type="EMBL" id="JAAAHS010000188">
    <property type="protein sequence ID" value="NBE54085.1"/>
    <property type="molecule type" value="Genomic_DNA"/>
</dbReference>
<keyword evidence="1" id="KW-0732">Signal</keyword>
<evidence type="ECO:0000256" key="1">
    <source>
        <dbReference type="SAM" id="SignalP"/>
    </source>
</evidence>
<organism evidence="2 3">
    <name type="scientific">Streptomyces boluensis</name>
    <dbReference type="NCBI Taxonomy" id="1775135"/>
    <lineage>
        <taxon>Bacteria</taxon>
        <taxon>Bacillati</taxon>
        <taxon>Actinomycetota</taxon>
        <taxon>Actinomycetes</taxon>
        <taxon>Kitasatosporales</taxon>
        <taxon>Streptomycetaceae</taxon>
        <taxon>Streptomyces</taxon>
    </lineage>
</organism>
<dbReference type="Proteomes" id="UP000598297">
    <property type="component" value="Unassembled WGS sequence"/>
</dbReference>
<name>A0A964XM69_9ACTN</name>
<keyword evidence="3" id="KW-1185">Reference proteome</keyword>
<evidence type="ECO:0000313" key="2">
    <source>
        <dbReference type="EMBL" id="NBE54085.1"/>
    </source>
</evidence>
<feature type="signal peptide" evidence="1">
    <location>
        <begin position="1"/>
        <end position="21"/>
    </location>
</feature>
<reference evidence="2" key="1">
    <citation type="submission" date="2020-01" db="EMBL/GenBank/DDBJ databases">
        <title>Whole-genome analyses of novel actinobacteria.</title>
        <authorList>
            <person name="Sahin N."/>
        </authorList>
    </citation>
    <scope>NUCLEOTIDE SEQUENCE</scope>
    <source>
        <strain evidence="2">YC537</strain>
    </source>
</reference>
<evidence type="ECO:0000313" key="3">
    <source>
        <dbReference type="Proteomes" id="UP000598297"/>
    </source>
</evidence>
<feature type="chain" id="PRO_5039454146" description="Lipoprotein" evidence="1">
    <location>
        <begin position="22"/>
        <end position="295"/>
    </location>
</feature>
<comment type="caution">
    <text evidence="2">The sequence shown here is derived from an EMBL/GenBank/DDBJ whole genome shotgun (WGS) entry which is preliminary data.</text>
</comment>
<evidence type="ECO:0008006" key="4">
    <source>
        <dbReference type="Google" id="ProtNLM"/>
    </source>
</evidence>
<accession>A0A964XM69</accession>
<dbReference type="RefSeq" id="WP_161700565.1">
    <property type="nucleotide sequence ID" value="NZ_JAAAHS010000188.1"/>
</dbReference>
<dbReference type="OrthoDB" id="4168827at2"/>
<dbReference type="AlphaFoldDB" id="A0A964XM69"/>
<protein>
    <recommendedName>
        <fullName evidence="4">Lipoprotein</fullName>
    </recommendedName>
</protein>